<reference evidence="1" key="1">
    <citation type="submission" date="2021-05" db="EMBL/GenBank/DDBJ databases">
        <authorList>
            <person name="Pietrasiak N."/>
            <person name="Ward R."/>
            <person name="Stajich J.E."/>
            <person name="Kurbessoian T."/>
        </authorList>
    </citation>
    <scope>NUCLEOTIDE SEQUENCE</scope>
    <source>
        <strain evidence="1">JT2-VF2</strain>
    </source>
</reference>
<protein>
    <recommendedName>
        <fullName evidence="3">Excalibur calcium-binding domain-containing protein</fullName>
    </recommendedName>
</protein>
<accession>A0A951UJR3</accession>
<evidence type="ECO:0000313" key="2">
    <source>
        <dbReference type="Proteomes" id="UP000715781"/>
    </source>
</evidence>
<dbReference type="AlphaFoldDB" id="A0A951UJR3"/>
<sequence>MATAIPVQPMALASIHQRDRSYPDFCIPPNSADLDCPDIPYRRFRVVPPDPHGFDRDGDGVGCER</sequence>
<gene>
    <name evidence="1" type="ORF">KME32_26535</name>
</gene>
<evidence type="ECO:0000313" key="1">
    <source>
        <dbReference type="EMBL" id="MBW4564620.1"/>
    </source>
</evidence>
<reference evidence="1" key="2">
    <citation type="journal article" date="2022" name="Microbiol. Resour. Announc.">
        <title>Metagenome Sequencing to Explore Phylogenomics of Terrestrial Cyanobacteria.</title>
        <authorList>
            <person name="Ward R.D."/>
            <person name="Stajich J.E."/>
            <person name="Johansen J.R."/>
            <person name="Huntemann M."/>
            <person name="Clum A."/>
            <person name="Foster B."/>
            <person name="Foster B."/>
            <person name="Roux S."/>
            <person name="Palaniappan K."/>
            <person name="Varghese N."/>
            <person name="Mukherjee S."/>
            <person name="Reddy T.B.K."/>
            <person name="Daum C."/>
            <person name="Copeland A."/>
            <person name="Chen I.A."/>
            <person name="Ivanova N.N."/>
            <person name="Kyrpides N.C."/>
            <person name="Shapiro N."/>
            <person name="Eloe-Fadrosh E.A."/>
            <person name="Pietrasiak N."/>
        </authorList>
    </citation>
    <scope>NUCLEOTIDE SEQUENCE</scope>
    <source>
        <strain evidence="1">JT2-VF2</strain>
    </source>
</reference>
<evidence type="ECO:0008006" key="3">
    <source>
        <dbReference type="Google" id="ProtNLM"/>
    </source>
</evidence>
<organism evidence="1 2">
    <name type="scientific">Mojavia pulchra JT2-VF2</name>
    <dbReference type="NCBI Taxonomy" id="287848"/>
    <lineage>
        <taxon>Bacteria</taxon>
        <taxon>Bacillati</taxon>
        <taxon>Cyanobacteriota</taxon>
        <taxon>Cyanophyceae</taxon>
        <taxon>Nostocales</taxon>
        <taxon>Nostocaceae</taxon>
    </lineage>
</organism>
<proteinExistence type="predicted"/>
<dbReference type="Proteomes" id="UP000715781">
    <property type="component" value="Unassembled WGS sequence"/>
</dbReference>
<comment type="caution">
    <text evidence="1">The sequence shown here is derived from an EMBL/GenBank/DDBJ whole genome shotgun (WGS) entry which is preliminary data.</text>
</comment>
<name>A0A951UJR3_9NOST</name>
<dbReference type="EMBL" id="JAHHHN010000024">
    <property type="protein sequence ID" value="MBW4564620.1"/>
    <property type="molecule type" value="Genomic_DNA"/>
</dbReference>